<dbReference type="PROSITE" id="PS50006">
    <property type="entry name" value="FHA_DOMAIN"/>
    <property type="match status" value="1"/>
</dbReference>
<dbReference type="PANTHER" id="PTHR22683">
    <property type="entry name" value="SPORULATION PROTEIN RELATED"/>
    <property type="match status" value="1"/>
</dbReference>
<dbReference type="RefSeq" id="WP_211603125.1">
    <property type="nucleotide sequence ID" value="NZ_JAGSNF010000015.1"/>
</dbReference>
<feature type="compositionally biased region" description="Pro residues" evidence="5">
    <location>
        <begin position="1057"/>
        <end position="1067"/>
    </location>
</feature>
<dbReference type="EMBL" id="JAGSNF010000015">
    <property type="protein sequence ID" value="MBR7743874.1"/>
    <property type="molecule type" value="Genomic_DNA"/>
</dbReference>
<organism evidence="8 9">
    <name type="scientific">Phycicoccus avicenniae</name>
    <dbReference type="NCBI Taxonomy" id="2828860"/>
    <lineage>
        <taxon>Bacteria</taxon>
        <taxon>Bacillati</taxon>
        <taxon>Actinomycetota</taxon>
        <taxon>Actinomycetes</taxon>
        <taxon>Micrococcales</taxon>
        <taxon>Intrasporangiaceae</taxon>
        <taxon>Phycicoccus</taxon>
    </lineage>
</organism>
<keyword evidence="2 4" id="KW-0547">Nucleotide-binding</keyword>
<dbReference type="CDD" id="cd00060">
    <property type="entry name" value="FHA"/>
    <property type="match status" value="1"/>
</dbReference>
<feature type="region of interest" description="Disordered" evidence="5">
    <location>
        <begin position="103"/>
        <end position="128"/>
    </location>
</feature>
<feature type="domain" description="FHA" evidence="6">
    <location>
        <begin position="114"/>
        <end position="163"/>
    </location>
</feature>
<dbReference type="Pfam" id="PF16697">
    <property type="entry name" value="Yop-YscD_cpl"/>
    <property type="match status" value="1"/>
</dbReference>
<feature type="region of interest" description="Disordered" evidence="5">
    <location>
        <begin position="1296"/>
        <end position="1329"/>
    </location>
</feature>
<dbReference type="InterPro" id="IPR027417">
    <property type="entry name" value="P-loop_NTPase"/>
</dbReference>
<reference evidence="8" key="1">
    <citation type="submission" date="2021-04" db="EMBL/GenBank/DDBJ databases">
        <title>Phycicoccus avicenniae sp. nov., a novel endophytic actinomycetes isolated from branch of Avicennia mariana.</title>
        <authorList>
            <person name="Tuo L."/>
        </authorList>
    </citation>
    <scope>NUCLEOTIDE SEQUENCE</scope>
    <source>
        <strain evidence="8">BSK3Z-2</strain>
    </source>
</reference>
<dbReference type="PANTHER" id="PTHR22683:SF1">
    <property type="entry name" value="TYPE VII SECRETION SYSTEM PROTEIN ESSC"/>
    <property type="match status" value="1"/>
</dbReference>
<dbReference type="SUPFAM" id="SSF52540">
    <property type="entry name" value="P-loop containing nucleoside triphosphate hydrolases"/>
    <property type="match status" value="2"/>
</dbReference>
<feature type="compositionally biased region" description="Low complexity" evidence="5">
    <location>
        <begin position="1306"/>
        <end position="1329"/>
    </location>
</feature>
<dbReference type="InterPro" id="IPR002543">
    <property type="entry name" value="FtsK_dom"/>
</dbReference>
<dbReference type="PROSITE" id="PS50901">
    <property type="entry name" value="FTSK"/>
    <property type="match status" value="1"/>
</dbReference>
<keyword evidence="1" id="KW-0597">Phosphoprotein</keyword>
<evidence type="ECO:0000259" key="7">
    <source>
        <dbReference type="PROSITE" id="PS50901"/>
    </source>
</evidence>
<evidence type="ECO:0000256" key="4">
    <source>
        <dbReference type="PROSITE-ProRule" id="PRU00289"/>
    </source>
</evidence>
<protein>
    <submittedName>
        <fullName evidence="8">FHA domain-containing protein</fullName>
    </submittedName>
</protein>
<dbReference type="SUPFAM" id="SSF49879">
    <property type="entry name" value="SMAD/FHA domain"/>
    <property type="match status" value="1"/>
</dbReference>
<dbReference type="InterPro" id="IPR032030">
    <property type="entry name" value="YscD_cytoplasmic_dom"/>
</dbReference>
<dbReference type="Gene3D" id="3.40.50.300">
    <property type="entry name" value="P-loop containing nucleotide triphosphate hydrolases"/>
    <property type="match status" value="3"/>
</dbReference>
<evidence type="ECO:0000256" key="2">
    <source>
        <dbReference type="ARBA" id="ARBA00022741"/>
    </source>
</evidence>
<feature type="region of interest" description="Disordered" evidence="5">
    <location>
        <begin position="1053"/>
        <end position="1100"/>
    </location>
</feature>
<dbReference type="InterPro" id="IPR008984">
    <property type="entry name" value="SMAD_FHA_dom_sf"/>
</dbReference>
<dbReference type="InterPro" id="IPR003593">
    <property type="entry name" value="AAA+_ATPase"/>
</dbReference>
<dbReference type="SMART" id="SM00240">
    <property type="entry name" value="FHA"/>
    <property type="match status" value="1"/>
</dbReference>
<feature type="binding site" evidence="4">
    <location>
        <begin position="576"/>
        <end position="583"/>
    </location>
    <ligand>
        <name>ATP</name>
        <dbReference type="ChEBI" id="CHEBI:30616"/>
    </ligand>
</feature>
<dbReference type="GO" id="GO:0003677">
    <property type="term" value="F:DNA binding"/>
    <property type="evidence" value="ECO:0007669"/>
    <property type="project" value="InterPro"/>
</dbReference>
<comment type="caution">
    <text evidence="8">The sequence shown here is derived from an EMBL/GenBank/DDBJ whole genome shotgun (WGS) entry which is preliminary data.</text>
</comment>
<accession>A0A941D879</accession>
<dbReference type="Pfam" id="PF01580">
    <property type="entry name" value="FtsK_SpoIIIE"/>
    <property type="match status" value="1"/>
</dbReference>
<evidence type="ECO:0000313" key="8">
    <source>
        <dbReference type="EMBL" id="MBR7743874.1"/>
    </source>
</evidence>
<keyword evidence="3 4" id="KW-0067">ATP-binding</keyword>
<keyword evidence="9" id="KW-1185">Reference proteome</keyword>
<dbReference type="SMART" id="SM00382">
    <property type="entry name" value="AAA"/>
    <property type="match status" value="2"/>
</dbReference>
<evidence type="ECO:0000259" key="6">
    <source>
        <dbReference type="PROSITE" id="PS50006"/>
    </source>
</evidence>
<evidence type="ECO:0000256" key="5">
    <source>
        <dbReference type="SAM" id="MobiDB-lite"/>
    </source>
</evidence>
<evidence type="ECO:0000313" key="9">
    <source>
        <dbReference type="Proteomes" id="UP000677016"/>
    </source>
</evidence>
<gene>
    <name evidence="8" type="ORF">KC207_11290</name>
</gene>
<dbReference type="GO" id="GO:0005524">
    <property type="term" value="F:ATP binding"/>
    <property type="evidence" value="ECO:0007669"/>
    <property type="project" value="UniProtKB-UniRule"/>
</dbReference>
<dbReference type="InterPro" id="IPR000253">
    <property type="entry name" value="FHA_dom"/>
</dbReference>
<name>A0A941D879_9MICO</name>
<sequence length="1329" mass="137980">MDIRLTVHVPRRRPRPVEVVVTARSGARVEDLRRVLGEHLGMSVHALDVAGRALPDDMPVGMPPLLDGASVVVGARPEDGAPNAAGGRPGTVLEVVCRSGPDAGRSLPLGPDGVEVGRSPRSGLRLDDPSLSRRHVRLVVDADGVTAQDLGATNGVLVDGRRITGSSRVDTSAVVSIGASTLVLRPGAGPGLPVDHPGDGTVRIRPGPAPPTRLPAARVEVPRRPPAPAPGRIPWLAALVPVPVFVVMAFLLGPHLLAFALVGPVVVLATGLGDRVGGRRRHRAALEQWGREVDEADRTFANAVAAECRARHARHPDPHSVLTTAEHHGPGLWATTDDLTVRLGLGDLPSRAVRTAESGETPGVAASVPVAVDLREHPVLGVVGPLGRGCAVAAGVLGQLVVRHPPGRLRVLQRPDTGLGRWQVRLPHSGEAPLSVAVEVGTDPPSGADVRVLVVPERTDLPDGCSAVLELLDGASATLRAADGTRTLVADGVGDAWTDRLSRALAPLRLDGPGGTALPGSVALAAVLDGGPALTPDAVADRWRRSTGPTCTVGAGTDGAYRIDLARDGPHLLVGGTTGSGKSEFLRTLVTGLSLDSPPEALTLLLVDFKGGAAFGPCVRLPHVVGLVTDLDGRLVERVLRSLDAELRRRERALATSGAADLDDHRLRGGTPIPRLVVVVDELRALVDEQPEAVRGLVRLAAQGRSLGIHLVLATQRPSGTVTPEVQANVNLRIAFRVRDRADSVGVIGSDEAATLPGRAPGRGLACGGDGVLHEFQSALVAPLVEPPPVEVRTECAPDHPTDVDRGAETAAVVEVVRAAGDRTAHRVHRPWLPPLPDVLPAPGDSATVALVDEPDLQRQDAWEWGPAVPLWRLVGRPRSGRSGAVAALVTAASTVLGPDDLHVHVVAPDRPDWAGLPHVGAVVDPRDRPAVRALLDHLEALVAGPSDVTTLLVVDGWERLAESDDPRDATPLTEALFRTLRDGAGHGLRAAVTGGRDLLRPRWGALGGELLLLGEPDPVDAAITGLPSGLLPPDPPPGRGIRARDGREVQVVTPARPGPGAPPARLRPPWTYRPLPRRAPRPAPRPADRPEPGSVPLGLAAPDGRLWAWTPERDGRRLLVVGPPGSGRSTALDVLARSAAAHRTVVLVRDTPRGEGPRGEDLPGDGVEVIGPQDADRLVDLRTRHPDLLLLVDDADRLDDAPLAPFAEEIADLVDRDAGAVVAATTPATLRGRFRGLDASIARHGLGLVLRPARGDGDLLGAGPLPADGPGGTTPPGRGLVVLAGATIEVQVLDDRGADSGPGTGVRPAAAPAGRPAGAAASAGRRPA</sequence>
<feature type="domain" description="FtsK" evidence="7">
    <location>
        <begin position="558"/>
        <end position="745"/>
    </location>
</feature>
<dbReference type="Proteomes" id="UP000677016">
    <property type="component" value="Unassembled WGS sequence"/>
</dbReference>
<dbReference type="InterPro" id="IPR050206">
    <property type="entry name" value="FtsK/SpoIIIE/SftA"/>
</dbReference>
<dbReference type="Gene3D" id="2.60.200.20">
    <property type="match status" value="1"/>
</dbReference>
<proteinExistence type="predicted"/>
<evidence type="ECO:0000256" key="3">
    <source>
        <dbReference type="ARBA" id="ARBA00022840"/>
    </source>
</evidence>
<evidence type="ECO:0000256" key="1">
    <source>
        <dbReference type="ARBA" id="ARBA00022553"/>
    </source>
</evidence>